<protein>
    <recommendedName>
        <fullName evidence="3">4-diphosphocytidyl-2-C-methyl-D-erythritol kinase</fullName>
        <ecNumber evidence="2">2.7.1.148</ecNumber>
    </recommendedName>
    <alternativeName>
        <fullName evidence="9">4-(cytidine-5'-diphospho)-2-C-methyl-D-erythritol kinase</fullName>
    </alternativeName>
</protein>
<dbReference type="PANTHER" id="PTHR43527">
    <property type="entry name" value="4-DIPHOSPHOCYTIDYL-2-C-METHYL-D-ERYTHRITOL KINASE, CHLOROPLASTIC"/>
    <property type="match status" value="1"/>
</dbReference>
<evidence type="ECO:0000256" key="9">
    <source>
        <dbReference type="ARBA" id="ARBA00032554"/>
    </source>
</evidence>
<evidence type="ECO:0000259" key="10">
    <source>
        <dbReference type="Pfam" id="PF00288"/>
    </source>
</evidence>
<dbReference type="InterPro" id="IPR013750">
    <property type="entry name" value="GHMP_kinase_C_dom"/>
</dbReference>
<evidence type="ECO:0000256" key="1">
    <source>
        <dbReference type="ARBA" id="ARBA00009684"/>
    </source>
</evidence>
<evidence type="ECO:0000256" key="3">
    <source>
        <dbReference type="ARBA" id="ARBA00017473"/>
    </source>
</evidence>
<evidence type="ECO:0000259" key="11">
    <source>
        <dbReference type="Pfam" id="PF08544"/>
    </source>
</evidence>
<keyword evidence="13" id="KW-1185">Reference proteome</keyword>
<dbReference type="SUPFAM" id="SSF55060">
    <property type="entry name" value="GHMP Kinase, C-terminal domain"/>
    <property type="match status" value="1"/>
</dbReference>
<reference evidence="12" key="1">
    <citation type="journal article" date="2014" name="Int. J. Syst. Evol. Microbiol.">
        <title>Complete genome sequence of Corynebacterium casei LMG S-19264T (=DSM 44701T), isolated from a smear-ripened cheese.</title>
        <authorList>
            <consortium name="US DOE Joint Genome Institute (JGI-PGF)"/>
            <person name="Walter F."/>
            <person name="Albersmeier A."/>
            <person name="Kalinowski J."/>
            <person name="Ruckert C."/>
        </authorList>
    </citation>
    <scope>NUCLEOTIDE SEQUENCE</scope>
    <source>
        <strain evidence="12">CCM 7684</strain>
    </source>
</reference>
<dbReference type="PIRSF" id="PIRSF010376">
    <property type="entry name" value="IspE"/>
    <property type="match status" value="1"/>
</dbReference>
<organism evidence="12 13">
    <name type="scientific">Agaricicola taiwanensis</name>
    <dbReference type="NCBI Taxonomy" id="591372"/>
    <lineage>
        <taxon>Bacteria</taxon>
        <taxon>Pseudomonadati</taxon>
        <taxon>Pseudomonadota</taxon>
        <taxon>Alphaproteobacteria</taxon>
        <taxon>Rhodobacterales</taxon>
        <taxon>Paracoccaceae</taxon>
        <taxon>Agaricicola</taxon>
    </lineage>
</organism>
<dbReference type="AlphaFoldDB" id="A0A8J2VP09"/>
<evidence type="ECO:0000256" key="6">
    <source>
        <dbReference type="ARBA" id="ARBA00022777"/>
    </source>
</evidence>
<name>A0A8J2VP09_9RHOB</name>
<proteinExistence type="inferred from homology"/>
<dbReference type="InterPro" id="IPR020568">
    <property type="entry name" value="Ribosomal_Su5_D2-typ_SF"/>
</dbReference>
<reference evidence="12" key="2">
    <citation type="submission" date="2020-09" db="EMBL/GenBank/DDBJ databases">
        <authorList>
            <person name="Sun Q."/>
            <person name="Sedlacek I."/>
        </authorList>
    </citation>
    <scope>NUCLEOTIDE SEQUENCE</scope>
    <source>
        <strain evidence="12">CCM 7684</strain>
    </source>
</reference>
<keyword evidence="6 12" id="KW-0418">Kinase</keyword>
<keyword evidence="8" id="KW-0414">Isoprene biosynthesis</keyword>
<dbReference type="EMBL" id="BMCP01000001">
    <property type="protein sequence ID" value="GGE35386.1"/>
    <property type="molecule type" value="Genomic_DNA"/>
</dbReference>
<evidence type="ECO:0000313" key="13">
    <source>
        <dbReference type="Proteomes" id="UP000602745"/>
    </source>
</evidence>
<evidence type="ECO:0000256" key="7">
    <source>
        <dbReference type="ARBA" id="ARBA00022840"/>
    </source>
</evidence>
<evidence type="ECO:0000256" key="5">
    <source>
        <dbReference type="ARBA" id="ARBA00022741"/>
    </source>
</evidence>
<dbReference type="PANTHER" id="PTHR43527:SF2">
    <property type="entry name" value="4-DIPHOSPHOCYTIDYL-2-C-METHYL-D-ERYTHRITOL KINASE, CHLOROPLASTIC"/>
    <property type="match status" value="1"/>
</dbReference>
<gene>
    <name evidence="12" type="primary">ispE</name>
    <name evidence="12" type="ORF">GCM10007276_11110</name>
</gene>
<dbReference type="SUPFAM" id="SSF54211">
    <property type="entry name" value="Ribosomal protein S5 domain 2-like"/>
    <property type="match status" value="1"/>
</dbReference>
<feature type="domain" description="GHMP kinase C-terminal" evidence="11">
    <location>
        <begin position="165"/>
        <end position="223"/>
    </location>
</feature>
<dbReference type="Gene3D" id="3.30.70.890">
    <property type="entry name" value="GHMP kinase, C-terminal domain"/>
    <property type="match status" value="1"/>
</dbReference>
<dbReference type="InterPro" id="IPR006204">
    <property type="entry name" value="GHMP_kinase_N_dom"/>
</dbReference>
<dbReference type="GO" id="GO:0050515">
    <property type="term" value="F:4-(cytidine 5'-diphospho)-2-C-methyl-D-erythritol kinase activity"/>
    <property type="evidence" value="ECO:0007669"/>
    <property type="project" value="UniProtKB-EC"/>
</dbReference>
<dbReference type="EC" id="2.7.1.148" evidence="2"/>
<accession>A0A8J2VP09</accession>
<keyword evidence="7" id="KW-0067">ATP-binding</keyword>
<dbReference type="InterPro" id="IPR036554">
    <property type="entry name" value="GHMP_kinase_C_sf"/>
</dbReference>
<evidence type="ECO:0000256" key="4">
    <source>
        <dbReference type="ARBA" id="ARBA00022679"/>
    </source>
</evidence>
<keyword evidence="4" id="KW-0808">Transferase</keyword>
<dbReference type="GO" id="GO:0005524">
    <property type="term" value="F:ATP binding"/>
    <property type="evidence" value="ECO:0007669"/>
    <property type="project" value="UniProtKB-KW"/>
</dbReference>
<dbReference type="InterPro" id="IPR014721">
    <property type="entry name" value="Ribsml_uS5_D2-typ_fold_subgr"/>
</dbReference>
<evidence type="ECO:0000256" key="2">
    <source>
        <dbReference type="ARBA" id="ARBA00012052"/>
    </source>
</evidence>
<dbReference type="Proteomes" id="UP000602745">
    <property type="component" value="Unassembled WGS sequence"/>
</dbReference>
<evidence type="ECO:0000256" key="8">
    <source>
        <dbReference type="ARBA" id="ARBA00023229"/>
    </source>
</evidence>
<dbReference type="Pfam" id="PF08544">
    <property type="entry name" value="GHMP_kinases_C"/>
    <property type="match status" value="1"/>
</dbReference>
<feature type="domain" description="GHMP kinase N-terminal" evidence="10">
    <location>
        <begin position="15"/>
        <end position="90"/>
    </location>
</feature>
<comment type="caution">
    <text evidence="12">The sequence shown here is derived from an EMBL/GenBank/DDBJ whole genome shotgun (WGS) entry which is preliminary data.</text>
</comment>
<sequence>MAGSHAGLLGDATENLILKAHRELKTRIPGLRGGVFSLHKNLPVAAGLGGGSSDAAAALRLLARLNELTLDDPRLREAGEAIGSDVPVCIERKARIMRGRGENLGPAMVLPPLPAVLVNPRLALSTPAVFGKLGLRPGESVAGGHASELPSGADYAAALSYLAGAANDLEPPAIGLAPAIEEVIDALTATEGADLVRMSGSGATVFALYGSEAAAAAATGRMAAEHAGWWVTTTMLR</sequence>
<dbReference type="InterPro" id="IPR004424">
    <property type="entry name" value="IspE"/>
</dbReference>
<dbReference type="GO" id="GO:0016114">
    <property type="term" value="P:terpenoid biosynthetic process"/>
    <property type="evidence" value="ECO:0007669"/>
    <property type="project" value="InterPro"/>
</dbReference>
<keyword evidence="5" id="KW-0547">Nucleotide-binding</keyword>
<dbReference type="NCBIfam" id="NF011202">
    <property type="entry name" value="PRK14608.1"/>
    <property type="match status" value="1"/>
</dbReference>
<evidence type="ECO:0000313" key="12">
    <source>
        <dbReference type="EMBL" id="GGE35386.1"/>
    </source>
</evidence>
<comment type="similarity">
    <text evidence="1">Belongs to the GHMP kinase family. IspE subfamily.</text>
</comment>
<dbReference type="Gene3D" id="3.30.230.10">
    <property type="match status" value="1"/>
</dbReference>
<dbReference type="Pfam" id="PF00288">
    <property type="entry name" value="GHMP_kinases_N"/>
    <property type="match status" value="1"/>
</dbReference>